<dbReference type="CDD" id="cd01743">
    <property type="entry name" value="GATase1_Anthranilate_Synthase"/>
    <property type="match status" value="1"/>
</dbReference>
<dbReference type="GO" id="GO:0004048">
    <property type="term" value="F:anthranilate phosphoribosyltransferase activity"/>
    <property type="evidence" value="ECO:0007669"/>
    <property type="project" value="TreeGrafter"/>
</dbReference>
<dbReference type="OrthoDB" id="8594609at2"/>
<feature type="region of interest" description="Disordered" evidence="5">
    <location>
        <begin position="235"/>
        <end position="261"/>
    </location>
</feature>
<keyword evidence="2" id="KW-0315">Glutamine amidotransferase</keyword>
<dbReference type="Proteomes" id="UP000271272">
    <property type="component" value="Unassembled WGS sequence"/>
</dbReference>
<comment type="catalytic activity">
    <reaction evidence="4">
        <text>chorismate + L-glutamine = anthranilate + pyruvate + L-glutamate + H(+)</text>
        <dbReference type="Rhea" id="RHEA:21732"/>
        <dbReference type="ChEBI" id="CHEBI:15361"/>
        <dbReference type="ChEBI" id="CHEBI:15378"/>
        <dbReference type="ChEBI" id="CHEBI:16567"/>
        <dbReference type="ChEBI" id="CHEBI:29748"/>
        <dbReference type="ChEBI" id="CHEBI:29985"/>
        <dbReference type="ChEBI" id="CHEBI:58359"/>
        <dbReference type="EC" id="4.1.3.27"/>
    </reaction>
</comment>
<keyword evidence="3" id="KW-0456">Lyase</keyword>
<proteinExistence type="predicted"/>
<dbReference type="NCBIfam" id="TIGR00566">
    <property type="entry name" value="trpG_papA"/>
    <property type="match status" value="1"/>
</dbReference>
<organism evidence="7 8">
    <name type="scientific">Actinomyces bowdenii</name>
    <dbReference type="NCBI Taxonomy" id="131109"/>
    <lineage>
        <taxon>Bacteria</taxon>
        <taxon>Bacillati</taxon>
        <taxon>Actinomycetota</taxon>
        <taxon>Actinomycetes</taxon>
        <taxon>Actinomycetales</taxon>
        <taxon>Actinomycetaceae</taxon>
        <taxon>Actinomyces</taxon>
    </lineage>
</organism>
<dbReference type="EC" id="4.1.3.27" evidence="1"/>
<comment type="caution">
    <text evidence="7">The sequence shown here is derived from an EMBL/GenBank/DDBJ whole genome shotgun (WGS) entry which is preliminary data.</text>
</comment>
<dbReference type="GO" id="GO:0002047">
    <property type="term" value="P:phenazine biosynthetic process"/>
    <property type="evidence" value="ECO:0007669"/>
    <property type="project" value="TreeGrafter"/>
</dbReference>
<gene>
    <name evidence="7" type="ORF">EII10_09520</name>
</gene>
<dbReference type="Gene3D" id="3.40.50.880">
    <property type="match status" value="1"/>
</dbReference>
<accession>A0A3P1V3U2</accession>
<dbReference type="Pfam" id="PF00117">
    <property type="entry name" value="GATase"/>
    <property type="match status" value="1"/>
</dbReference>
<sequence length="261" mass="26221">MARAAATAGGTGGSGGAGAAPGGPARVVLLDNRDSFVYNLVDQFASLGADIEVYRNHVSPERVLAALEPTSAELAAGKHPVLCLSPGPGHPRTSGCLMDLVEAGLGRAIPMLGICLGFQAMVEACGGTIAPVGPVHGRSDRVEVTAQGRADAALAVLDGAPLDVARYHSLGTRALPEDLICLARTTGGTGEGGAGIVMAARHRSAPAVGLQFHPESILTPQGPALLRALTADLAAARAARPGGPPPHSPAPSPRTTKETAR</sequence>
<name>A0A3P1V3U2_9ACTO</name>
<dbReference type="GO" id="GO:0005829">
    <property type="term" value="C:cytosol"/>
    <property type="evidence" value="ECO:0007669"/>
    <property type="project" value="TreeGrafter"/>
</dbReference>
<evidence type="ECO:0000256" key="1">
    <source>
        <dbReference type="ARBA" id="ARBA00012266"/>
    </source>
</evidence>
<evidence type="ECO:0000259" key="6">
    <source>
        <dbReference type="Pfam" id="PF00117"/>
    </source>
</evidence>
<feature type="compositionally biased region" description="Gly residues" evidence="5">
    <location>
        <begin position="9"/>
        <end position="20"/>
    </location>
</feature>
<protein>
    <recommendedName>
        <fullName evidence="1">anthranilate synthase</fullName>
        <ecNumber evidence="1">4.1.3.27</ecNumber>
    </recommendedName>
</protein>
<dbReference type="InterPro" id="IPR029062">
    <property type="entry name" value="Class_I_gatase-like"/>
</dbReference>
<dbReference type="InterPro" id="IPR006221">
    <property type="entry name" value="TrpG/PapA_dom"/>
</dbReference>
<dbReference type="GO" id="GO:0004049">
    <property type="term" value="F:anthranilate synthase activity"/>
    <property type="evidence" value="ECO:0007669"/>
    <property type="project" value="UniProtKB-EC"/>
</dbReference>
<dbReference type="PRINTS" id="PR00096">
    <property type="entry name" value="GATASE"/>
</dbReference>
<dbReference type="PANTHER" id="PTHR43418:SF2">
    <property type="entry name" value="BIFUNCTIONAL PROTEIN TRPGD"/>
    <property type="match status" value="1"/>
</dbReference>
<dbReference type="PROSITE" id="PS51273">
    <property type="entry name" value="GATASE_TYPE_1"/>
    <property type="match status" value="1"/>
</dbReference>
<keyword evidence="8" id="KW-1185">Reference proteome</keyword>
<feature type="region of interest" description="Disordered" evidence="5">
    <location>
        <begin position="1"/>
        <end position="20"/>
    </location>
</feature>
<dbReference type="PANTHER" id="PTHR43418">
    <property type="entry name" value="MULTIFUNCTIONAL TRYPTOPHAN BIOSYNTHESIS PROTEIN-RELATED"/>
    <property type="match status" value="1"/>
</dbReference>
<evidence type="ECO:0000313" key="7">
    <source>
        <dbReference type="EMBL" id="RRD27273.1"/>
    </source>
</evidence>
<dbReference type="RefSeq" id="WP_124934273.1">
    <property type="nucleotide sequence ID" value="NZ_RQZC01000018.1"/>
</dbReference>
<reference evidence="7 8" key="1">
    <citation type="submission" date="2018-11" db="EMBL/GenBank/DDBJ databases">
        <title>Genomes From Bacteria Associated with the Canine Oral Cavity: a Test Case for Automated Genome-Based Taxonomic Assignment.</title>
        <authorList>
            <person name="Coil D.A."/>
            <person name="Jospin G."/>
            <person name="Darling A.E."/>
            <person name="Wallis C."/>
            <person name="Davis I.J."/>
            <person name="Harris S."/>
            <person name="Eisen J.A."/>
            <person name="Holcombe L.J."/>
            <person name="O'Flynn C."/>
        </authorList>
    </citation>
    <scope>NUCLEOTIDE SEQUENCE [LARGE SCALE GENOMIC DNA]</scope>
    <source>
        <strain evidence="7 8">OH5050</strain>
    </source>
</reference>
<dbReference type="InterPro" id="IPR017926">
    <property type="entry name" value="GATASE"/>
</dbReference>
<dbReference type="InterPro" id="IPR050472">
    <property type="entry name" value="Anth_synth/Amidotransfase"/>
</dbReference>
<feature type="compositionally biased region" description="Pro residues" evidence="5">
    <location>
        <begin position="242"/>
        <end position="252"/>
    </location>
</feature>
<evidence type="ECO:0000256" key="2">
    <source>
        <dbReference type="ARBA" id="ARBA00022962"/>
    </source>
</evidence>
<dbReference type="GO" id="GO:0000162">
    <property type="term" value="P:L-tryptophan biosynthetic process"/>
    <property type="evidence" value="ECO:0007669"/>
    <property type="project" value="TreeGrafter"/>
</dbReference>
<evidence type="ECO:0000313" key="8">
    <source>
        <dbReference type="Proteomes" id="UP000271272"/>
    </source>
</evidence>
<dbReference type="SUPFAM" id="SSF52317">
    <property type="entry name" value="Class I glutamine amidotransferase-like"/>
    <property type="match status" value="1"/>
</dbReference>
<evidence type="ECO:0000256" key="3">
    <source>
        <dbReference type="ARBA" id="ARBA00023239"/>
    </source>
</evidence>
<dbReference type="AlphaFoldDB" id="A0A3P1V3U2"/>
<dbReference type="PRINTS" id="PR00097">
    <property type="entry name" value="ANTSNTHASEII"/>
</dbReference>
<evidence type="ECO:0000256" key="5">
    <source>
        <dbReference type="SAM" id="MobiDB-lite"/>
    </source>
</evidence>
<dbReference type="EMBL" id="RQZC01000018">
    <property type="protein sequence ID" value="RRD27273.1"/>
    <property type="molecule type" value="Genomic_DNA"/>
</dbReference>
<feature type="domain" description="Glutamine amidotransferase" evidence="6">
    <location>
        <begin position="28"/>
        <end position="228"/>
    </location>
</feature>
<evidence type="ECO:0000256" key="4">
    <source>
        <dbReference type="ARBA" id="ARBA00047683"/>
    </source>
</evidence>